<evidence type="ECO:0000259" key="5">
    <source>
        <dbReference type="PROSITE" id="PS50178"/>
    </source>
</evidence>
<name>W4GDQ8_APHAT</name>
<dbReference type="InterPro" id="IPR017455">
    <property type="entry name" value="Znf_FYVE-rel"/>
</dbReference>
<dbReference type="Gene3D" id="3.30.530.20">
    <property type="match status" value="1"/>
</dbReference>
<dbReference type="InterPro" id="IPR023393">
    <property type="entry name" value="START-like_dom_sf"/>
</dbReference>
<feature type="domain" description="FYVE-type" evidence="5">
    <location>
        <begin position="281"/>
        <end position="337"/>
    </location>
</feature>
<evidence type="ECO:0000256" key="4">
    <source>
        <dbReference type="PROSITE-ProRule" id="PRU00091"/>
    </source>
</evidence>
<proteinExistence type="predicted"/>
<evidence type="ECO:0000313" key="6">
    <source>
        <dbReference type="EMBL" id="ETV77068.1"/>
    </source>
</evidence>
<dbReference type="RefSeq" id="XP_009833374.1">
    <property type="nucleotide sequence ID" value="XM_009835072.1"/>
</dbReference>
<organism evidence="6">
    <name type="scientific">Aphanomyces astaci</name>
    <name type="common">Crayfish plague agent</name>
    <dbReference type="NCBI Taxonomy" id="112090"/>
    <lineage>
        <taxon>Eukaryota</taxon>
        <taxon>Sar</taxon>
        <taxon>Stramenopiles</taxon>
        <taxon>Oomycota</taxon>
        <taxon>Saprolegniomycetes</taxon>
        <taxon>Saprolegniales</taxon>
        <taxon>Verrucalvaceae</taxon>
        <taxon>Aphanomyces</taxon>
    </lineage>
</organism>
<dbReference type="GeneID" id="20810972"/>
<dbReference type="AlphaFoldDB" id="W4GDQ8"/>
<dbReference type="CDD" id="cd00065">
    <property type="entry name" value="FYVE_like_SF"/>
    <property type="match status" value="1"/>
</dbReference>
<dbReference type="Gene3D" id="3.30.40.10">
    <property type="entry name" value="Zinc/RING finger domain, C3HC4 (zinc finger)"/>
    <property type="match status" value="1"/>
</dbReference>
<dbReference type="PANTHER" id="PTHR13510:SF44">
    <property type="entry name" value="RABENOSYN-5"/>
    <property type="match status" value="1"/>
</dbReference>
<dbReference type="EMBL" id="KI913134">
    <property type="protein sequence ID" value="ETV77068.1"/>
    <property type="molecule type" value="Genomic_DNA"/>
</dbReference>
<dbReference type="PANTHER" id="PTHR13510">
    <property type="entry name" value="FYVE-FINGER-CONTAINING RAB5 EFFECTOR PROTEIN RABENOSYN-5-RELATED"/>
    <property type="match status" value="1"/>
</dbReference>
<gene>
    <name evidence="6" type="ORF">H257_08976</name>
</gene>
<dbReference type="InterPro" id="IPR052727">
    <property type="entry name" value="Rab4/Rab5_effector"/>
</dbReference>
<dbReference type="OrthoDB" id="10384287at2759"/>
<dbReference type="VEuPathDB" id="FungiDB:H257_08976"/>
<dbReference type="InterPro" id="IPR013083">
    <property type="entry name" value="Znf_RING/FYVE/PHD"/>
</dbReference>
<keyword evidence="3" id="KW-0862">Zinc</keyword>
<dbReference type="InterPro" id="IPR011011">
    <property type="entry name" value="Znf_FYVE_PHD"/>
</dbReference>
<keyword evidence="1" id="KW-0479">Metal-binding</keyword>
<protein>
    <recommendedName>
        <fullName evidence="5">FYVE-type domain-containing protein</fullName>
    </recommendedName>
</protein>
<dbReference type="GO" id="GO:0008270">
    <property type="term" value="F:zinc ion binding"/>
    <property type="evidence" value="ECO:0007669"/>
    <property type="project" value="UniProtKB-KW"/>
</dbReference>
<accession>W4GDQ8</accession>
<evidence type="ECO:0000256" key="1">
    <source>
        <dbReference type="ARBA" id="ARBA00022723"/>
    </source>
</evidence>
<evidence type="ECO:0000256" key="3">
    <source>
        <dbReference type="ARBA" id="ARBA00022833"/>
    </source>
</evidence>
<dbReference type="SUPFAM" id="SSF57903">
    <property type="entry name" value="FYVE/PHD zinc finger"/>
    <property type="match status" value="1"/>
</dbReference>
<reference evidence="6" key="1">
    <citation type="submission" date="2013-12" db="EMBL/GenBank/DDBJ databases">
        <title>The Genome Sequence of Aphanomyces astaci APO3.</title>
        <authorList>
            <consortium name="The Broad Institute Genomics Platform"/>
            <person name="Russ C."/>
            <person name="Tyler B."/>
            <person name="van West P."/>
            <person name="Dieguez-Uribeondo J."/>
            <person name="Young S.K."/>
            <person name="Zeng Q."/>
            <person name="Gargeya S."/>
            <person name="Fitzgerald M."/>
            <person name="Abouelleil A."/>
            <person name="Alvarado L."/>
            <person name="Chapman S.B."/>
            <person name="Gainer-Dewar J."/>
            <person name="Goldberg J."/>
            <person name="Griggs A."/>
            <person name="Gujja S."/>
            <person name="Hansen M."/>
            <person name="Howarth C."/>
            <person name="Imamovic A."/>
            <person name="Ireland A."/>
            <person name="Larimer J."/>
            <person name="McCowan C."/>
            <person name="Murphy C."/>
            <person name="Pearson M."/>
            <person name="Poon T.W."/>
            <person name="Priest M."/>
            <person name="Roberts A."/>
            <person name="Saif S."/>
            <person name="Shea T."/>
            <person name="Sykes S."/>
            <person name="Wortman J."/>
            <person name="Nusbaum C."/>
            <person name="Birren B."/>
        </authorList>
    </citation>
    <scope>NUCLEOTIDE SEQUENCE [LARGE SCALE GENOMIC DNA]</scope>
    <source>
        <strain evidence="6">APO3</strain>
    </source>
</reference>
<evidence type="ECO:0000256" key="2">
    <source>
        <dbReference type="ARBA" id="ARBA00022771"/>
    </source>
</evidence>
<keyword evidence="2 4" id="KW-0863">Zinc-finger</keyword>
<dbReference type="PROSITE" id="PS50178">
    <property type="entry name" value="ZF_FYVE"/>
    <property type="match status" value="1"/>
</dbReference>
<sequence>MNSSSALPSLSKQDKDRITTIALAAAHELIRHANVDASNDHIQWTLQRHQADLDMYEGVTVPSPAKKSPTLGLFCSVTHVSATLDEVIGLQNSPTTLSQRDVVAVPLYTILPQAHLQQQQSPQAHTMTVDRLIVQSIRFNSVLDRLIIRPRHAIVLECDASFDAGGGKRGWLRVQKSLELPQVQHYYAGRGCVFDTNMHLDQRPSGQVYVEASRSIRRKPCSTVVATSMSHCDFGGRVLEWVVATSLKQRCRQPLVHLDRRLREQRLSRGPWVQIEHCVPLKSKRACFRCHKKFRVLAGNCRAHCRKCGQVVCSNCIRTWSVYVHGAVQTMPACTVCSVRPWSQLASNSVLGSSPGCSLEYIDSVVHRRSVSSDSRTDTFCSNRIGTPLQSCLCHDLCTPS</sequence>